<keyword evidence="2 12" id="KW-0963">Cytoplasm</keyword>
<evidence type="ECO:0000256" key="3">
    <source>
        <dbReference type="ARBA" id="ARBA00022670"/>
    </source>
</evidence>
<protein>
    <recommendedName>
        <fullName evidence="12">Proteasome subunit beta</fullName>
    </recommendedName>
</protein>
<accession>A0A5N5SYN4</accession>
<keyword evidence="8 12" id="KW-0539">Nucleus</keyword>
<comment type="catalytic activity">
    <reaction evidence="1">
        <text>Cleavage of peptide bonds with very broad specificity.</text>
        <dbReference type="EC" id="3.4.25.1"/>
    </reaction>
</comment>
<dbReference type="InterPro" id="IPR023333">
    <property type="entry name" value="Proteasome_suB-type"/>
</dbReference>
<dbReference type="InterPro" id="IPR001353">
    <property type="entry name" value="Proteasome_sua/b"/>
</dbReference>
<sequence length="282" mass="31486">MALEALHGWSKESFKPYADDEELIEKEITTASVSKFCKNFSSPQNLHEPHLSKEDVSSGSFLIDEHGRKIKMRFNHGTTTLGFKFQNGIILAVDSRASSGQYIGSGSVKKIIEINQYLLGTMAGGAADCTYWERVLAKQCRIYELRNRERISVAAASKLLANMVYQYKGYGLSMGVMISGWDKKGPGLYYVDNDGNRLVGNLFSIGSGSLYAYGVLDDSYRFEMTDDEAQELGRRAIVQATHRDGGSGGIVRVYHITSDGWKKISEEDCFDLYQKYEAEAQL</sequence>
<dbReference type="FunFam" id="3.60.20.10:FF:000051">
    <property type="entry name" value="Proteasome subunit beta"/>
    <property type="match status" value="1"/>
</dbReference>
<evidence type="ECO:0000256" key="5">
    <source>
        <dbReference type="ARBA" id="ARBA00022801"/>
    </source>
</evidence>
<dbReference type="PRINTS" id="PR00141">
    <property type="entry name" value="PROTEASOME"/>
</dbReference>
<dbReference type="PROSITE" id="PS00854">
    <property type="entry name" value="PROTEASOME_BETA_1"/>
    <property type="match status" value="1"/>
</dbReference>
<evidence type="ECO:0000313" key="14">
    <source>
        <dbReference type="Proteomes" id="UP000326759"/>
    </source>
</evidence>
<keyword evidence="6 12" id="KW-0647">Proteasome</keyword>
<evidence type="ECO:0000256" key="11">
    <source>
        <dbReference type="PIRSR" id="PIRSR600243-1"/>
    </source>
</evidence>
<dbReference type="EMBL" id="SEYY01018733">
    <property type="protein sequence ID" value="KAB7499045.1"/>
    <property type="molecule type" value="Genomic_DNA"/>
</dbReference>
<organism evidence="13 14">
    <name type="scientific">Armadillidium nasatum</name>
    <dbReference type="NCBI Taxonomy" id="96803"/>
    <lineage>
        <taxon>Eukaryota</taxon>
        <taxon>Metazoa</taxon>
        <taxon>Ecdysozoa</taxon>
        <taxon>Arthropoda</taxon>
        <taxon>Crustacea</taxon>
        <taxon>Multicrustacea</taxon>
        <taxon>Malacostraca</taxon>
        <taxon>Eumalacostraca</taxon>
        <taxon>Peracarida</taxon>
        <taxon>Isopoda</taxon>
        <taxon>Oniscidea</taxon>
        <taxon>Crinocheta</taxon>
        <taxon>Armadillidiidae</taxon>
        <taxon>Armadillidium</taxon>
    </lineage>
</organism>
<dbReference type="Gene3D" id="3.60.20.10">
    <property type="entry name" value="Glutamine Phosphoribosylpyrophosphate, subunit 1, domain 1"/>
    <property type="match status" value="1"/>
</dbReference>
<keyword evidence="14" id="KW-1185">Reference proteome</keyword>
<dbReference type="PROSITE" id="PS51476">
    <property type="entry name" value="PROTEASOME_BETA_2"/>
    <property type="match status" value="1"/>
</dbReference>
<dbReference type="CDD" id="cd03761">
    <property type="entry name" value="proteasome_beta_type_5"/>
    <property type="match status" value="1"/>
</dbReference>
<dbReference type="GO" id="GO:0005737">
    <property type="term" value="C:cytoplasm"/>
    <property type="evidence" value="ECO:0007669"/>
    <property type="project" value="UniProtKB-SubCell"/>
</dbReference>
<evidence type="ECO:0000256" key="12">
    <source>
        <dbReference type="RuleBase" id="RU004203"/>
    </source>
</evidence>
<keyword evidence="5" id="KW-0378">Hydrolase</keyword>
<dbReference type="AlphaFoldDB" id="A0A5N5SYN4"/>
<keyword evidence="7" id="KW-0865">Zymogen</keyword>
<keyword evidence="4" id="KW-0888">Threonine protease</keyword>
<evidence type="ECO:0000256" key="2">
    <source>
        <dbReference type="ARBA" id="ARBA00022490"/>
    </source>
</evidence>
<evidence type="ECO:0000256" key="6">
    <source>
        <dbReference type="ARBA" id="ARBA00022942"/>
    </source>
</evidence>
<comment type="subcellular location">
    <subcellularLocation>
        <location evidence="12">Cytoplasm</location>
    </subcellularLocation>
    <subcellularLocation>
        <location evidence="12">Nucleus</location>
    </subcellularLocation>
</comment>
<evidence type="ECO:0000256" key="9">
    <source>
        <dbReference type="ARBA" id="ARBA00024953"/>
    </source>
</evidence>
<name>A0A5N5SYN4_9CRUS</name>
<evidence type="ECO:0000256" key="10">
    <source>
        <dbReference type="ARBA" id="ARBA00026071"/>
    </source>
</evidence>
<comment type="subunit">
    <text evidence="12">Component of the proteasome complex.</text>
</comment>
<dbReference type="GO" id="GO:0005634">
    <property type="term" value="C:nucleus"/>
    <property type="evidence" value="ECO:0007669"/>
    <property type="project" value="UniProtKB-SubCell"/>
</dbReference>
<dbReference type="PANTHER" id="PTHR32194">
    <property type="entry name" value="METALLOPROTEASE TLDD"/>
    <property type="match status" value="1"/>
</dbReference>
<dbReference type="GO" id="GO:0051603">
    <property type="term" value="P:proteolysis involved in protein catabolic process"/>
    <property type="evidence" value="ECO:0007669"/>
    <property type="project" value="InterPro"/>
</dbReference>
<dbReference type="OrthoDB" id="37597at2759"/>
<keyword evidence="3" id="KW-0645">Protease</keyword>
<dbReference type="Proteomes" id="UP000326759">
    <property type="component" value="Unassembled WGS sequence"/>
</dbReference>
<dbReference type="InterPro" id="IPR000243">
    <property type="entry name" value="Pept_T1A_subB"/>
</dbReference>
<dbReference type="PANTHER" id="PTHR32194:SF3">
    <property type="entry name" value="PROTEASOME SUBUNIT BETA"/>
    <property type="match status" value="1"/>
</dbReference>
<dbReference type="InterPro" id="IPR016050">
    <property type="entry name" value="Proteasome_bsu_CS"/>
</dbReference>
<dbReference type="InterPro" id="IPR029055">
    <property type="entry name" value="Ntn_hydrolases_N"/>
</dbReference>
<evidence type="ECO:0000256" key="4">
    <source>
        <dbReference type="ARBA" id="ARBA00022698"/>
    </source>
</evidence>
<evidence type="ECO:0000313" key="13">
    <source>
        <dbReference type="EMBL" id="KAB7499045.1"/>
    </source>
</evidence>
<dbReference type="SUPFAM" id="SSF56235">
    <property type="entry name" value="N-terminal nucleophile aminohydrolases (Ntn hydrolases)"/>
    <property type="match status" value="1"/>
</dbReference>
<evidence type="ECO:0000256" key="1">
    <source>
        <dbReference type="ARBA" id="ARBA00001198"/>
    </source>
</evidence>
<comment type="function">
    <text evidence="9">Non-catalytic component of the proteasome, a multicatalytic proteinase complex which is characterized by its ability to cleave peptides with Arg, Phe, Tyr, Leu, and Glu adjacent to the leaving group at neutral or slightly basic pH. The proteasome has an ATP-dependent proteolytic activity.</text>
</comment>
<feature type="active site" description="Nucleophile" evidence="11">
    <location>
        <position position="78"/>
    </location>
</feature>
<gene>
    <name evidence="13" type="primary">psmB5</name>
    <name evidence="13" type="ORF">Anas_06503</name>
</gene>
<dbReference type="Pfam" id="PF00227">
    <property type="entry name" value="Proteasome"/>
    <property type="match status" value="1"/>
</dbReference>
<comment type="function">
    <text evidence="12">Component of the proteasome, a multicatalytic proteinase complex which is characterized by its ability to cleave peptides with Arg, Phe, Tyr, Leu, and Glu adjacent to the leaving group at neutral or slightly basic pH. The proteasome has an ATP-dependent proteolytic activity.</text>
</comment>
<dbReference type="GO" id="GO:0005839">
    <property type="term" value="C:proteasome core complex"/>
    <property type="evidence" value="ECO:0007669"/>
    <property type="project" value="InterPro"/>
</dbReference>
<evidence type="ECO:0000256" key="8">
    <source>
        <dbReference type="ARBA" id="ARBA00023242"/>
    </source>
</evidence>
<reference evidence="13 14" key="1">
    <citation type="journal article" date="2019" name="PLoS Biol.">
        <title>Sex chromosomes control vertical transmission of feminizing Wolbachia symbionts in an isopod.</title>
        <authorList>
            <person name="Becking T."/>
            <person name="Chebbi M.A."/>
            <person name="Giraud I."/>
            <person name="Moumen B."/>
            <person name="Laverre T."/>
            <person name="Caubet Y."/>
            <person name="Peccoud J."/>
            <person name="Gilbert C."/>
            <person name="Cordaux R."/>
        </authorList>
    </citation>
    <scope>NUCLEOTIDE SEQUENCE [LARGE SCALE GENOMIC DNA]</scope>
    <source>
        <strain evidence="13">ANa2</strain>
        <tissue evidence="13">Whole body excluding digestive tract and cuticle</tissue>
    </source>
</reference>
<dbReference type="GO" id="GO:0004298">
    <property type="term" value="F:threonine-type endopeptidase activity"/>
    <property type="evidence" value="ECO:0007669"/>
    <property type="project" value="UniProtKB-KW"/>
</dbReference>
<comment type="similarity">
    <text evidence="12">Belongs to the peptidase T1B family.</text>
</comment>
<proteinExistence type="inferred from homology"/>
<comment type="caution">
    <text evidence="13">The sequence shown here is derived from an EMBL/GenBank/DDBJ whole genome shotgun (WGS) entry which is preliminary data.</text>
</comment>
<comment type="subunit">
    <text evidence="10">The 26S proteasome consists of a 20S proteasome core and two 19S regulatory subunits. The 20S proteasome core is composed of 28 subunits that are arranged in four stacked rings, resulting in a barrel-shaped structure. The two end rings are each formed by seven alpha subunits, and the two central rings are each formed by seven beta subunits. The catalytic chamber with the active sites is on the inside of the barrel.</text>
</comment>
<evidence type="ECO:0000256" key="7">
    <source>
        <dbReference type="ARBA" id="ARBA00023145"/>
    </source>
</evidence>